<feature type="transmembrane region" description="Helical" evidence="9">
    <location>
        <begin position="70"/>
        <end position="91"/>
    </location>
</feature>
<dbReference type="PANTHER" id="PTHR21716">
    <property type="entry name" value="TRANSMEMBRANE PROTEIN"/>
    <property type="match status" value="1"/>
</dbReference>
<comment type="similarity">
    <text evidence="2">Belongs to the autoinducer-2 exporter (AI-2E) (TC 2.A.86) family.</text>
</comment>
<name>A0A401R8M8_STRNR</name>
<feature type="compositionally biased region" description="Basic and acidic residues" evidence="8">
    <location>
        <begin position="13"/>
        <end position="24"/>
    </location>
</feature>
<evidence type="ECO:0000313" key="11">
    <source>
        <dbReference type="Proteomes" id="UP000288351"/>
    </source>
</evidence>
<dbReference type="EMBL" id="BHXC01000007">
    <property type="protein sequence ID" value="GCB93982.1"/>
    <property type="molecule type" value="Genomic_DNA"/>
</dbReference>
<evidence type="ECO:0000256" key="2">
    <source>
        <dbReference type="ARBA" id="ARBA00009773"/>
    </source>
</evidence>
<dbReference type="PANTHER" id="PTHR21716:SF53">
    <property type="entry name" value="PERMEASE PERM-RELATED"/>
    <property type="match status" value="1"/>
</dbReference>
<dbReference type="GO" id="GO:0005886">
    <property type="term" value="C:plasma membrane"/>
    <property type="evidence" value="ECO:0007669"/>
    <property type="project" value="UniProtKB-SubCell"/>
</dbReference>
<evidence type="ECO:0000313" key="10">
    <source>
        <dbReference type="EMBL" id="GCB93982.1"/>
    </source>
</evidence>
<keyword evidence="5 9" id="KW-0812">Transmembrane</keyword>
<protein>
    <submittedName>
        <fullName evidence="10">AI-2E family transporter</fullName>
    </submittedName>
</protein>
<dbReference type="Proteomes" id="UP000288351">
    <property type="component" value="Unassembled WGS sequence"/>
</dbReference>
<evidence type="ECO:0000256" key="6">
    <source>
        <dbReference type="ARBA" id="ARBA00022989"/>
    </source>
</evidence>
<dbReference type="GO" id="GO:0055085">
    <property type="term" value="P:transmembrane transport"/>
    <property type="evidence" value="ECO:0007669"/>
    <property type="project" value="TreeGrafter"/>
</dbReference>
<evidence type="ECO:0000256" key="9">
    <source>
        <dbReference type="SAM" id="Phobius"/>
    </source>
</evidence>
<reference evidence="10 11" key="1">
    <citation type="journal article" date="2019" name="Microbiol. Resour. Announc.">
        <title>Draft Genome Sequence of the Most Traditional epsilon-Poly-l-Lysine Producer, Streptomyces albulus NBRC14147.</title>
        <authorList>
            <person name="Yamanaka K."/>
            <person name="Hamano Y."/>
        </authorList>
    </citation>
    <scope>NUCLEOTIDE SEQUENCE [LARGE SCALE GENOMIC DNA]</scope>
    <source>
        <strain evidence="10 11">NBRC 14147</strain>
    </source>
</reference>
<keyword evidence="7 9" id="KW-0472">Membrane</keyword>
<feature type="compositionally biased region" description="Basic and acidic residues" evidence="8">
    <location>
        <begin position="411"/>
        <end position="421"/>
    </location>
</feature>
<comment type="subcellular location">
    <subcellularLocation>
        <location evidence="1">Cell membrane</location>
        <topology evidence="1">Multi-pass membrane protein</topology>
    </subcellularLocation>
</comment>
<feature type="region of interest" description="Disordered" evidence="8">
    <location>
        <begin position="1"/>
        <end position="38"/>
    </location>
</feature>
<feature type="transmembrane region" description="Helical" evidence="9">
    <location>
        <begin position="250"/>
        <end position="271"/>
    </location>
</feature>
<organism evidence="10 11">
    <name type="scientific">Streptomyces noursei</name>
    <name type="common">Streptomyces albulus</name>
    <dbReference type="NCBI Taxonomy" id="1971"/>
    <lineage>
        <taxon>Bacteria</taxon>
        <taxon>Bacillati</taxon>
        <taxon>Actinomycetota</taxon>
        <taxon>Actinomycetes</taxon>
        <taxon>Kitasatosporales</taxon>
        <taxon>Streptomycetaceae</taxon>
        <taxon>Streptomyces</taxon>
    </lineage>
</organism>
<keyword evidence="6 9" id="KW-1133">Transmembrane helix</keyword>
<evidence type="ECO:0000256" key="8">
    <source>
        <dbReference type="SAM" id="MobiDB-lite"/>
    </source>
</evidence>
<feature type="region of interest" description="Disordered" evidence="8">
    <location>
        <begin position="391"/>
        <end position="442"/>
    </location>
</feature>
<comment type="caution">
    <text evidence="10">The sequence shown here is derived from an EMBL/GenBank/DDBJ whole genome shotgun (WGS) entry which is preliminary data.</text>
</comment>
<sequence>MSARCATLGSVRVTDETSSRDGSRPADPPQTRPDDDRYGARMPRWLPRAMVLALALVACFQLATWGFHQLIGLLLNVLIAFFLALAVEPAVDWMAARGMRRGLATGLVFLAILVGTIGFFALLGSMVAGQIATMVEEFPQYLDSVISWINDTFHTHLSRVQVQNNLLNSDWLQKYVQDSANNVLAVSAQVLGGLFNLLTIALFSFYFAADGPRLRRALCSVLPPRRQAEVLRAWEIAVAKTGGYLYSRGLMALISGVSHYVLLEILGVPYAPALGIWVGLISQFVPTIGTYLAGALPILIAFTVNPWYALWVFGFVVVYQQFENYLLQPRITAKTVDIHPAVAFGSVIAGTALMGAVGALIAIPATATLQAFLGAYVKRYEVTADPRAGFRARRRSRAREGGGEGASEPARAADGEPEREPAAGAPGGEEGVVPQAARPAGE</sequence>
<proteinExistence type="inferred from homology"/>
<feature type="transmembrane region" description="Helical" evidence="9">
    <location>
        <begin position="45"/>
        <end position="64"/>
    </location>
</feature>
<dbReference type="InterPro" id="IPR002549">
    <property type="entry name" value="AI-2E-like"/>
</dbReference>
<evidence type="ECO:0000256" key="3">
    <source>
        <dbReference type="ARBA" id="ARBA00022448"/>
    </source>
</evidence>
<feature type="transmembrane region" description="Helical" evidence="9">
    <location>
        <begin position="340"/>
        <end position="363"/>
    </location>
</feature>
<dbReference type="AlphaFoldDB" id="A0A401R8M8"/>
<evidence type="ECO:0000256" key="1">
    <source>
        <dbReference type="ARBA" id="ARBA00004651"/>
    </source>
</evidence>
<gene>
    <name evidence="10" type="ORF">SALB_06777</name>
</gene>
<keyword evidence="3" id="KW-0813">Transport</keyword>
<accession>A0A401R8M8</accession>
<feature type="transmembrane region" description="Helical" evidence="9">
    <location>
        <begin position="183"/>
        <end position="208"/>
    </location>
</feature>
<keyword evidence="4" id="KW-1003">Cell membrane</keyword>
<evidence type="ECO:0000256" key="4">
    <source>
        <dbReference type="ARBA" id="ARBA00022475"/>
    </source>
</evidence>
<evidence type="ECO:0000256" key="5">
    <source>
        <dbReference type="ARBA" id="ARBA00022692"/>
    </source>
</evidence>
<evidence type="ECO:0000256" key="7">
    <source>
        <dbReference type="ARBA" id="ARBA00023136"/>
    </source>
</evidence>
<dbReference type="Pfam" id="PF01594">
    <property type="entry name" value="AI-2E_transport"/>
    <property type="match status" value="1"/>
</dbReference>
<feature type="transmembrane region" description="Helical" evidence="9">
    <location>
        <begin position="291"/>
        <end position="319"/>
    </location>
</feature>
<feature type="transmembrane region" description="Helical" evidence="9">
    <location>
        <begin position="103"/>
        <end position="128"/>
    </location>
</feature>